<evidence type="ECO:0000256" key="3">
    <source>
        <dbReference type="ARBA" id="ARBA00022617"/>
    </source>
</evidence>
<evidence type="ECO:0000256" key="8">
    <source>
        <dbReference type="PIRSR" id="PIRSR602401-1"/>
    </source>
</evidence>
<keyword evidence="6 8" id="KW-0408">Iron</keyword>
<comment type="cofactor">
    <cofactor evidence="1 8">
        <name>heme</name>
        <dbReference type="ChEBI" id="CHEBI:30413"/>
    </cofactor>
</comment>
<dbReference type="OrthoDB" id="1470350at2759"/>
<sequence length="533" mass="60277">MEAGSMILKTLFSIGSIICAWVVCTFIYRLYFHPLSRYPGPWMGQITDWYAVYHCLQDDNHSNFARLHAKYGKFVRYGPNRLSINSNQAWTLVYGKKANTMKSDWYDVWAVLSKDSPSIHTTRDKAIHTRKRRILSHSFSEKMLQTYEASLLSLVEKLTESIALAKRKSGWTSPVDMSHMFSAFSFDVMGEFCFGRSFCALDGDLEMERLLTNMKMAFKGMNTVSLIASYSRTVLNRLQLGYMYSVAPLFASIIKVFPVLLKDLRDYQTFCGALARDVIEKVEFGSCKPNVFSTLLKRSIDGSETFDSLEMESESALLVTAGSETTAVALSNTLFHLLNNPNEVNRLREELDVQFSSADEIRPGKTLNGCEYLSAAISESLRLSPVVHSMIQRLVLPGGLNIEGHHIPAGVDVAAPQSVVHRNPEYFPDALTFKPSRWIKSAQVTEESVHLAEASTNPFSSGAANCIGKAWALTEMKVAIARLVWLFDMEMERPKDTDDLDTIQMFLWRDRQAVDRFTTFADGPLVRFRLRQK</sequence>
<keyword evidence="7" id="KW-0503">Monooxygenase</keyword>
<evidence type="ECO:0000256" key="7">
    <source>
        <dbReference type="ARBA" id="ARBA00023033"/>
    </source>
</evidence>
<gene>
    <name evidence="10" type="ORF">M501DRAFT_1006347</name>
</gene>
<dbReference type="InterPro" id="IPR036396">
    <property type="entry name" value="Cyt_P450_sf"/>
</dbReference>
<dbReference type="Proteomes" id="UP000799429">
    <property type="component" value="Unassembled WGS sequence"/>
</dbReference>
<evidence type="ECO:0000256" key="6">
    <source>
        <dbReference type="ARBA" id="ARBA00023004"/>
    </source>
</evidence>
<dbReference type="SUPFAM" id="SSF48264">
    <property type="entry name" value="Cytochrome P450"/>
    <property type="match status" value="1"/>
</dbReference>
<dbReference type="Gene3D" id="1.10.630.10">
    <property type="entry name" value="Cytochrome P450"/>
    <property type="match status" value="1"/>
</dbReference>
<dbReference type="InterPro" id="IPR001128">
    <property type="entry name" value="Cyt_P450"/>
</dbReference>
<dbReference type="PANTHER" id="PTHR24305">
    <property type="entry name" value="CYTOCHROME P450"/>
    <property type="match status" value="1"/>
</dbReference>
<dbReference type="CDD" id="cd11061">
    <property type="entry name" value="CYP67-like"/>
    <property type="match status" value="1"/>
</dbReference>
<feature type="transmembrane region" description="Helical" evidence="9">
    <location>
        <begin position="6"/>
        <end position="28"/>
    </location>
</feature>
<dbReference type="GO" id="GO:0016705">
    <property type="term" value="F:oxidoreductase activity, acting on paired donors, with incorporation or reduction of molecular oxygen"/>
    <property type="evidence" value="ECO:0007669"/>
    <property type="project" value="InterPro"/>
</dbReference>
<dbReference type="GO" id="GO:0020037">
    <property type="term" value="F:heme binding"/>
    <property type="evidence" value="ECO:0007669"/>
    <property type="project" value="InterPro"/>
</dbReference>
<evidence type="ECO:0000313" key="10">
    <source>
        <dbReference type="EMBL" id="KAF2837802.1"/>
    </source>
</evidence>
<feature type="binding site" description="axial binding residue" evidence="8">
    <location>
        <position position="466"/>
    </location>
    <ligand>
        <name>heme</name>
        <dbReference type="ChEBI" id="CHEBI:30413"/>
    </ligand>
    <ligandPart>
        <name>Fe</name>
        <dbReference type="ChEBI" id="CHEBI:18248"/>
    </ligandPart>
</feature>
<dbReference type="InterPro" id="IPR002401">
    <property type="entry name" value="Cyt_P450_E_grp-I"/>
</dbReference>
<comment type="similarity">
    <text evidence="2">Belongs to the cytochrome P450 family.</text>
</comment>
<keyword evidence="9" id="KW-0812">Transmembrane</keyword>
<keyword evidence="4 8" id="KW-0479">Metal-binding</keyword>
<dbReference type="PRINTS" id="PR00385">
    <property type="entry name" value="P450"/>
</dbReference>
<dbReference type="InterPro" id="IPR050121">
    <property type="entry name" value="Cytochrome_P450_monoxygenase"/>
</dbReference>
<evidence type="ECO:0000313" key="11">
    <source>
        <dbReference type="Proteomes" id="UP000799429"/>
    </source>
</evidence>
<proteinExistence type="inferred from homology"/>
<keyword evidence="11" id="KW-1185">Reference proteome</keyword>
<keyword evidence="3 8" id="KW-0349">Heme</keyword>
<name>A0A9P4S9M1_9PEZI</name>
<reference evidence="10" key="1">
    <citation type="journal article" date="2020" name="Stud. Mycol.">
        <title>101 Dothideomycetes genomes: a test case for predicting lifestyles and emergence of pathogens.</title>
        <authorList>
            <person name="Haridas S."/>
            <person name="Albert R."/>
            <person name="Binder M."/>
            <person name="Bloem J."/>
            <person name="Labutti K."/>
            <person name="Salamov A."/>
            <person name="Andreopoulos B."/>
            <person name="Baker S."/>
            <person name="Barry K."/>
            <person name="Bills G."/>
            <person name="Bluhm B."/>
            <person name="Cannon C."/>
            <person name="Castanera R."/>
            <person name="Culley D."/>
            <person name="Daum C."/>
            <person name="Ezra D."/>
            <person name="Gonzalez J."/>
            <person name="Henrissat B."/>
            <person name="Kuo A."/>
            <person name="Liang C."/>
            <person name="Lipzen A."/>
            <person name="Lutzoni F."/>
            <person name="Magnuson J."/>
            <person name="Mondo S."/>
            <person name="Nolan M."/>
            <person name="Ohm R."/>
            <person name="Pangilinan J."/>
            <person name="Park H.-J."/>
            <person name="Ramirez L."/>
            <person name="Alfaro M."/>
            <person name="Sun H."/>
            <person name="Tritt A."/>
            <person name="Yoshinaga Y."/>
            <person name="Zwiers L.-H."/>
            <person name="Turgeon B."/>
            <person name="Goodwin S."/>
            <person name="Spatafora J."/>
            <person name="Crous P."/>
            <person name="Grigoriev I."/>
        </authorList>
    </citation>
    <scope>NUCLEOTIDE SEQUENCE</scope>
    <source>
        <strain evidence="10">CBS 101060</strain>
    </source>
</reference>
<dbReference type="EMBL" id="MU006098">
    <property type="protein sequence ID" value="KAF2837802.1"/>
    <property type="molecule type" value="Genomic_DNA"/>
</dbReference>
<dbReference type="PRINTS" id="PR00463">
    <property type="entry name" value="EP450I"/>
</dbReference>
<dbReference type="Pfam" id="PF00067">
    <property type="entry name" value="p450"/>
    <property type="match status" value="1"/>
</dbReference>
<keyword evidence="9" id="KW-1133">Transmembrane helix</keyword>
<dbReference type="AlphaFoldDB" id="A0A9P4S9M1"/>
<evidence type="ECO:0000256" key="1">
    <source>
        <dbReference type="ARBA" id="ARBA00001971"/>
    </source>
</evidence>
<keyword evidence="9" id="KW-0472">Membrane</keyword>
<dbReference type="PANTHER" id="PTHR24305:SF237">
    <property type="entry name" value="CYTOCHROME P450 MONOOXYGENASE ATNE-RELATED"/>
    <property type="match status" value="1"/>
</dbReference>
<protein>
    <submittedName>
        <fullName evidence="10">Cytochrome P450</fullName>
    </submittedName>
</protein>
<dbReference type="GO" id="GO:0005506">
    <property type="term" value="F:iron ion binding"/>
    <property type="evidence" value="ECO:0007669"/>
    <property type="project" value="InterPro"/>
</dbReference>
<evidence type="ECO:0000256" key="9">
    <source>
        <dbReference type="SAM" id="Phobius"/>
    </source>
</evidence>
<feature type="transmembrane region" description="Helical" evidence="9">
    <location>
        <begin position="241"/>
        <end position="261"/>
    </location>
</feature>
<comment type="caution">
    <text evidence="10">The sequence shown here is derived from an EMBL/GenBank/DDBJ whole genome shotgun (WGS) entry which is preliminary data.</text>
</comment>
<dbReference type="GO" id="GO:0004497">
    <property type="term" value="F:monooxygenase activity"/>
    <property type="evidence" value="ECO:0007669"/>
    <property type="project" value="UniProtKB-KW"/>
</dbReference>
<evidence type="ECO:0000256" key="4">
    <source>
        <dbReference type="ARBA" id="ARBA00022723"/>
    </source>
</evidence>
<accession>A0A9P4S9M1</accession>
<evidence type="ECO:0000256" key="2">
    <source>
        <dbReference type="ARBA" id="ARBA00010617"/>
    </source>
</evidence>
<organism evidence="10 11">
    <name type="scientific">Patellaria atrata CBS 101060</name>
    <dbReference type="NCBI Taxonomy" id="1346257"/>
    <lineage>
        <taxon>Eukaryota</taxon>
        <taxon>Fungi</taxon>
        <taxon>Dikarya</taxon>
        <taxon>Ascomycota</taxon>
        <taxon>Pezizomycotina</taxon>
        <taxon>Dothideomycetes</taxon>
        <taxon>Dothideomycetes incertae sedis</taxon>
        <taxon>Patellariales</taxon>
        <taxon>Patellariaceae</taxon>
        <taxon>Patellaria</taxon>
    </lineage>
</organism>
<keyword evidence="5" id="KW-0560">Oxidoreductase</keyword>
<evidence type="ECO:0000256" key="5">
    <source>
        <dbReference type="ARBA" id="ARBA00023002"/>
    </source>
</evidence>